<evidence type="ECO:0000259" key="1">
    <source>
        <dbReference type="PROSITE" id="PS51677"/>
    </source>
</evidence>
<keyword evidence="3" id="KW-1185">Reference proteome</keyword>
<dbReference type="PANTHER" id="PTHR10587">
    <property type="entry name" value="GLYCOSYL TRANSFERASE-RELATED"/>
    <property type="match status" value="1"/>
</dbReference>
<dbReference type="GO" id="GO:0005975">
    <property type="term" value="P:carbohydrate metabolic process"/>
    <property type="evidence" value="ECO:0007669"/>
    <property type="project" value="InterPro"/>
</dbReference>
<dbReference type="CDD" id="cd10959">
    <property type="entry name" value="CE4_NodB_like_3"/>
    <property type="match status" value="1"/>
</dbReference>
<dbReference type="PANTHER" id="PTHR10587:SF137">
    <property type="entry name" value="4-DEOXY-4-FORMAMIDO-L-ARABINOSE-PHOSPHOUNDECAPRENOL DEFORMYLASE ARND-RELATED"/>
    <property type="match status" value="1"/>
</dbReference>
<comment type="caution">
    <text evidence="2">The sequence shown here is derived from an EMBL/GenBank/DDBJ whole genome shotgun (WGS) entry which is preliminary data.</text>
</comment>
<accession>A0A4R0GBN7</accession>
<gene>
    <name evidence="2" type="ORF">E0H26_23020</name>
</gene>
<protein>
    <submittedName>
        <fullName evidence="2">Polysaccharide deacetylase family protein</fullName>
    </submittedName>
</protein>
<organism evidence="2 3">
    <name type="scientific">Micromonospora zingiberis</name>
    <dbReference type="NCBI Taxonomy" id="2053011"/>
    <lineage>
        <taxon>Bacteria</taxon>
        <taxon>Bacillati</taxon>
        <taxon>Actinomycetota</taxon>
        <taxon>Actinomycetes</taxon>
        <taxon>Micromonosporales</taxon>
        <taxon>Micromonosporaceae</taxon>
        <taxon>Micromonospora</taxon>
    </lineage>
</organism>
<dbReference type="InterPro" id="IPR011330">
    <property type="entry name" value="Glyco_hydro/deAcase_b/a-brl"/>
</dbReference>
<dbReference type="RefSeq" id="WP_131307199.1">
    <property type="nucleotide sequence ID" value="NZ_SJJR01000019.1"/>
</dbReference>
<feature type="domain" description="NodB homology" evidence="1">
    <location>
        <begin position="34"/>
        <end position="220"/>
    </location>
</feature>
<dbReference type="OrthoDB" id="3864432at2"/>
<dbReference type="PROSITE" id="PS51677">
    <property type="entry name" value="NODB"/>
    <property type="match status" value="1"/>
</dbReference>
<reference evidence="2 3" key="1">
    <citation type="submission" date="2019-02" db="EMBL/GenBank/DDBJ databases">
        <title>Jishengella sp. nov., isolated from a root of Zingiber montanum.</title>
        <authorList>
            <person name="Kuncharoen N."/>
            <person name="Kudo T."/>
            <person name="Masahiro Y."/>
            <person name="Ohkuma M."/>
            <person name="Tanasupawat S."/>
        </authorList>
    </citation>
    <scope>NUCLEOTIDE SEQUENCE [LARGE SCALE GENOMIC DNA]</scope>
    <source>
        <strain evidence="2 3">PLAI 1-1</strain>
    </source>
</reference>
<evidence type="ECO:0000313" key="3">
    <source>
        <dbReference type="Proteomes" id="UP000292274"/>
    </source>
</evidence>
<name>A0A4R0GBN7_9ACTN</name>
<dbReference type="InterPro" id="IPR050248">
    <property type="entry name" value="Polysacc_deacetylase_ArnD"/>
</dbReference>
<dbReference type="Gene3D" id="3.20.20.370">
    <property type="entry name" value="Glycoside hydrolase/deacetylase"/>
    <property type="match status" value="1"/>
</dbReference>
<dbReference type="SUPFAM" id="SSF88713">
    <property type="entry name" value="Glycoside hydrolase/deacetylase"/>
    <property type="match status" value="1"/>
</dbReference>
<dbReference type="GO" id="GO:0016810">
    <property type="term" value="F:hydrolase activity, acting on carbon-nitrogen (but not peptide) bonds"/>
    <property type="evidence" value="ECO:0007669"/>
    <property type="project" value="InterPro"/>
</dbReference>
<sequence length="244" mass="26676">MTAGLVLHAGPALTAVAPLRRRLLPELSGIGRPGHVALTFDDGPDRHSTPRFLRRLDQAGVRATFFLLGTLLDRDPALGREITAGGHEVAVHGWEHRHLLGRTPPATYADIARARDRIAELTGETPRWYRPPYGVLTTAALLACARLGLQPRLWTAWGRDWTSQATGGSVCRAVLRTLRPGGTILLHDTDYAATAGSWRATLAALPELIDWAAERRLTLGPLRDHQPATVRTGAWPETVRLGRE</sequence>
<dbReference type="EMBL" id="SJJR01000019">
    <property type="protein sequence ID" value="TCB93453.1"/>
    <property type="molecule type" value="Genomic_DNA"/>
</dbReference>
<proteinExistence type="predicted"/>
<dbReference type="InterPro" id="IPR002509">
    <property type="entry name" value="NODB_dom"/>
</dbReference>
<dbReference type="AlphaFoldDB" id="A0A4R0GBN7"/>
<evidence type="ECO:0000313" key="2">
    <source>
        <dbReference type="EMBL" id="TCB93453.1"/>
    </source>
</evidence>
<dbReference type="Pfam" id="PF01522">
    <property type="entry name" value="Polysacc_deac_1"/>
    <property type="match status" value="1"/>
</dbReference>
<dbReference type="Proteomes" id="UP000292274">
    <property type="component" value="Unassembled WGS sequence"/>
</dbReference>